<evidence type="ECO:0000256" key="4">
    <source>
        <dbReference type="RuleBase" id="RU003718"/>
    </source>
</evidence>
<name>A0ABM3BU09_GOSHI</name>
<dbReference type="Pfam" id="PF00201">
    <property type="entry name" value="UDPGT"/>
    <property type="match status" value="1"/>
</dbReference>
<dbReference type="PANTHER" id="PTHR11926:SF774">
    <property type="entry name" value="UDP-GLYCOSYLTRANSFERASE 85A1-RELATED"/>
    <property type="match status" value="1"/>
</dbReference>
<proteinExistence type="inferred from homology"/>
<keyword evidence="6" id="KW-0812">Transmembrane</keyword>
<reference evidence="8" key="2">
    <citation type="submission" date="2025-08" db="UniProtKB">
        <authorList>
            <consortium name="RefSeq"/>
        </authorList>
    </citation>
    <scope>IDENTIFICATION</scope>
</reference>
<dbReference type="EC" id="2.4.1.-" evidence="5"/>
<keyword evidence="6" id="KW-0472">Membrane</keyword>
<organism evidence="7 8">
    <name type="scientific">Gossypium hirsutum</name>
    <name type="common">Upland cotton</name>
    <name type="synonym">Gossypium mexicanum</name>
    <dbReference type="NCBI Taxonomy" id="3635"/>
    <lineage>
        <taxon>Eukaryota</taxon>
        <taxon>Viridiplantae</taxon>
        <taxon>Streptophyta</taxon>
        <taxon>Embryophyta</taxon>
        <taxon>Tracheophyta</taxon>
        <taxon>Spermatophyta</taxon>
        <taxon>Magnoliopsida</taxon>
        <taxon>eudicotyledons</taxon>
        <taxon>Gunneridae</taxon>
        <taxon>Pentapetalae</taxon>
        <taxon>rosids</taxon>
        <taxon>malvids</taxon>
        <taxon>Malvales</taxon>
        <taxon>Malvaceae</taxon>
        <taxon>Malvoideae</taxon>
        <taxon>Gossypium</taxon>
    </lineage>
</organism>
<evidence type="ECO:0000256" key="2">
    <source>
        <dbReference type="ARBA" id="ARBA00022676"/>
    </source>
</evidence>
<evidence type="ECO:0000313" key="7">
    <source>
        <dbReference type="Proteomes" id="UP000818029"/>
    </source>
</evidence>
<sequence>MQTINQNLFFLINLSIAFHLIFITHKSWRKTNPLREYPMEGYRNASKHIAVLAFPFGTHAVPLLNLIRQLSEACPNTMFSFLSIQQSNNSTFRKNLDKIKPFNVWDGLPVGYSFWGTPHEPVDYFLKAVPANFMKAIDAVVFETGKPFDCLITDAFYAFGADIADELNIPWVALWTASPRALLVHLDSDIIRHHVRINGPKDKPLDFLPDFSSIRIADLPNGLTSGDIDAPMPALLHKMGVSLSRATAIATNSYEDLDNTVVNMLKLRFSTFLNVGPFNLVSVSSSTVDDSHGTLDWMSKHEAASVVYISFGSVITPPLHELQALCEALEECEFPYLWSLRGNPEKQLPLGFLERTSSKGKIVPWAPQQKILEHPSVGVFVSHGGWNSVLESINGCVPMICRPFFGDQQLNTRTVEVVWGFGFGLEGGTLTKKGAKKALKLILCSQEGKKIREKIRVQKELACKAVRPNGSSNENFKTLVKLVS</sequence>
<keyword evidence="3 4" id="KW-0808">Transferase</keyword>
<evidence type="ECO:0000256" key="3">
    <source>
        <dbReference type="ARBA" id="ARBA00022679"/>
    </source>
</evidence>
<gene>
    <name evidence="8" type="primary">LOC107902485</name>
</gene>
<accession>A0ABM3BU09</accession>
<dbReference type="RefSeq" id="XP_040970538.1">
    <property type="nucleotide sequence ID" value="XM_041114604.1"/>
</dbReference>
<keyword evidence="7" id="KW-1185">Reference proteome</keyword>
<feature type="transmembrane region" description="Helical" evidence="6">
    <location>
        <begin position="6"/>
        <end position="28"/>
    </location>
</feature>
<protein>
    <recommendedName>
        <fullName evidence="5">Glycosyltransferase</fullName>
        <ecNumber evidence="5">2.4.1.-</ecNumber>
    </recommendedName>
</protein>
<evidence type="ECO:0000256" key="6">
    <source>
        <dbReference type="SAM" id="Phobius"/>
    </source>
</evidence>
<dbReference type="GeneID" id="107902485"/>
<keyword evidence="2 4" id="KW-0328">Glycosyltransferase</keyword>
<keyword evidence="6" id="KW-1133">Transmembrane helix</keyword>
<reference evidence="7" key="1">
    <citation type="journal article" date="2020" name="Nat. Genet.">
        <title>Genomic diversifications of five Gossypium allopolyploid species and their impact on cotton improvement.</title>
        <authorList>
            <person name="Chen Z.J."/>
            <person name="Sreedasyam A."/>
            <person name="Ando A."/>
            <person name="Song Q."/>
            <person name="De Santiago L.M."/>
            <person name="Hulse-Kemp A.M."/>
            <person name="Ding M."/>
            <person name="Ye W."/>
            <person name="Kirkbride R.C."/>
            <person name="Jenkins J."/>
            <person name="Plott C."/>
            <person name="Lovell J."/>
            <person name="Lin Y.M."/>
            <person name="Vaughn R."/>
            <person name="Liu B."/>
            <person name="Simpson S."/>
            <person name="Scheffler B.E."/>
            <person name="Wen L."/>
            <person name="Saski C.A."/>
            <person name="Grover C.E."/>
            <person name="Hu G."/>
            <person name="Conover J.L."/>
            <person name="Carlson J.W."/>
            <person name="Shu S."/>
            <person name="Boston L.B."/>
            <person name="Williams M."/>
            <person name="Peterson D.G."/>
            <person name="McGee K."/>
            <person name="Jones D.C."/>
            <person name="Wendel J.F."/>
            <person name="Stelly D.M."/>
            <person name="Grimwood J."/>
            <person name="Schmutz J."/>
        </authorList>
    </citation>
    <scope>NUCLEOTIDE SEQUENCE [LARGE SCALE GENOMIC DNA]</scope>
    <source>
        <strain evidence="7">cv. TM-1</strain>
    </source>
</reference>
<dbReference type="SUPFAM" id="SSF53756">
    <property type="entry name" value="UDP-Glycosyltransferase/glycogen phosphorylase"/>
    <property type="match status" value="1"/>
</dbReference>
<dbReference type="InterPro" id="IPR002213">
    <property type="entry name" value="UDP_glucos_trans"/>
</dbReference>
<evidence type="ECO:0000256" key="1">
    <source>
        <dbReference type="ARBA" id="ARBA00009995"/>
    </source>
</evidence>
<evidence type="ECO:0000313" key="8">
    <source>
        <dbReference type="RefSeq" id="XP_040970538.1"/>
    </source>
</evidence>
<dbReference type="PANTHER" id="PTHR11926">
    <property type="entry name" value="GLUCOSYL/GLUCURONOSYL TRANSFERASES"/>
    <property type="match status" value="1"/>
</dbReference>
<evidence type="ECO:0000256" key="5">
    <source>
        <dbReference type="RuleBase" id="RU362057"/>
    </source>
</evidence>
<dbReference type="Gene3D" id="3.40.50.2000">
    <property type="entry name" value="Glycogen Phosphorylase B"/>
    <property type="match status" value="2"/>
</dbReference>
<dbReference type="Proteomes" id="UP000818029">
    <property type="component" value="Chromosome A05"/>
</dbReference>
<dbReference type="CDD" id="cd03784">
    <property type="entry name" value="GT1_Gtf-like"/>
    <property type="match status" value="1"/>
</dbReference>
<dbReference type="InterPro" id="IPR035595">
    <property type="entry name" value="UDP_glycos_trans_CS"/>
</dbReference>
<dbReference type="PROSITE" id="PS00375">
    <property type="entry name" value="UDPGT"/>
    <property type="match status" value="1"/>
</dbReference>
<comment type="similarity">
    <text evidence="1 4">Belongs to the UDP-glycosyltransferase family.</text>
</comment>